<name>A0A0D2WQ83_CAPO3</name>
<dbReference type="Proteomes" id="UP000008743">
    <property type="component" value="Unassembled WGS sequence"/>
</dbReference>
<keyword evidence="2" id="KW-1185">Reference proteome</keyword>
<reference evidence="2" key="1">
    <citation type="submission" date="2011-02" db="EMBL/GenBank/DDBJ databases">
        <title>The Genome Sequence of Capsaspora owczarzaki ATCC 30864.</title>
        <authorList>
            <person name="Russ C."/>
            <person name="Cuomo C."/>
            <person name="Burger G."/>
            <person name="Gray M.W."/>
            <person name="Holland P.W.H."/>
            <person name="King N."/>
            <person name="Lang F.B.F."/>
            <person name="Roger A.J."/>
            <person name="Ruiz-Trillo I."/>
            <person name="Young S.K."/>
            <person name="Zeng Q."/>
            <person name="Gargeya S."/>
            <person name="Alvarado L."/>
            <person name="Berlin A."/>
            <person name="Chapman S.B."/>
            <person name="Chen Z."/>
            <person name="Freedman E."/>
            <person name="Gellesch M."/>
            <person name="Goldberg J."/>
            <person name="Griggs A."/>
            <person name="Gujja S."/>
            <person name="Heilman E."/>
            <person name="Heiman D."/>
            <person name="Howarth C."/>
            <person name="Mehta T."/>
            <person name="Neiman D."/>
            <person name="Pearson M."/>
            <person name="Roberts A."/>
            <person name="Saif S."/>
            <person name="Shea T."/>
            <person name="Shenoy N."/>
            <person name="Sisk P."/>
            <person name="Stolte C."/>
            <person name="Sykes S."/>
            <person name="White J."/>
            <person name="Yandava C."/>
            <person name="Haas B."/>
            <person name="Nusbaum C."/>
            <person name="Birren B."/>
        </authorList>
    </citation>
    <scope>NUCLEOTIDE SEQUENCE</scope>
    <source>
        <strain evidence="2">ATCC 30864</strain>
    </source>
</reference>
<accession>A0A0D2WQ83</accession>
<evidence type="ECO:0000313" key="2">
    <source>
        <dbReference type="Proteomes" id="UP000008743"/>
    </source>
</evidence>
<organism evidence="1 2">
    <name type="scientific">Capsaspora owczarzaki (strain ATCC 30864)</name>
    <dbReference type="NCBI Taxonomy" id="595528"/>
    <lineage>
        <taxon>Eukaryota</taxon>
        <taxon>Filasterea</taxon>
        <taxon>Capsaspora</taxon>
    </lineage>
</organism>
<dbReference type="EMBL" id="KE346364">
    <property type="protein sequence ID" value="KJE93038.1"/>
    <property type="molecule type" value="Genomic_DNA"/>
</dbReference>
<evidence type="ECO:0000313" key="1">
    <source>
        <dbReference type="EMBL" id="KJE93038.1"/>
    </source>
</evidence>
<dbReference type="AlphaFoldDB" id="A0A0D2WQ83"/>
<protein>
    <submittedName>
        <fullName evidence="1">Uncharacterized protein</fullName>
    </submittedName>
</protein>
<dbReference type="InParanoid" id="A0A0D2WQ83"/>
<proteinExistence type="predicted"/>
<gene>
    <name evidence="1" type="ORF">CAOG_009724</name>
</gene>
<sequence length="226" mass="25381">MLQPCGKTKAANHAQQPFGVDFRARPKVKLISADLALEPVDHSLELIERLAKILKQCLDSISKDLANPPSKPDLWERLVVHLFNLRVTAYLAQRVLSASKPPSGAILVPLIKLLPGVKFSDDCKNLSLMLDPNTWDTDVFVQLAPENEPGIDAYMHADLAGHATKKRVVIGLQMKLHMHLQSPGPAELSNYEQWARQRLDQSYLLTLLSTRGCWSVTRWTNSRKDF</sequence>